<protein>
    <submittedName>
        <fullName evidence="2">LANO_0E03642g1_1</fullName>
    </submittedName>
</protein>
<evidence type="ECO:0000313" key="2">
    <source>
        <dbReference type="EMBL" id="SCU93348.1"/>
    </source>
</evidence>
<dbReference type="PANTHER" id="PTHR15615:SF123">
    <property type="entry name" value="PHO85 CYCLIN-10-RELATED"/>
    <property type="match status" value="1"/>
</dbReference>
<feature type="region of interest" description="Disordered" evidence="1">
    <location>
        <begin position="147"/>
        <end position="208"/>
    </location>
</feature>
<evidence type="ECO:0000256" key="1">
    <source>
        <dbReference type="SAM" id="MobiDB-lite"/>
    </source>
</evidence>
<sequence>MANVSKNILDESLSRMTHVDPDISISTSTDGTEFDLDDDLEDETFELPLKTRTKLAQSTNFADLTPMISPDKKVRFQNHRESSPWLPLSEDKMSDLDRQFLDNPRIGRTIRKPHIEDVLLHAQSLNRYLDQNMSKITSFQADMYDQEHESSFPRSHNFASNVATAPTTPSGSVSNFQLSVGDSGDAMDESTSDNDGLSGAVLQNDNETEDRKIKQLLSTHQTATYPLSENLSTFSLSRDDLQSRNDSLNFAQHVDASSYTSISSLTNDLMTMPNSPVIRNTDFIEPHISVPRLLSEPENDLESNEQPPDMSSEVALALYTTTITALLEISKNNNIVAVEVLPSFVAFEMKSAPTLAYEEYLQRLQMKFSFAPVVYLTAAHLLQILALHRNASDHHLSCKFRLDLRQVHRLVIASIRLATKLLEDCVHSHTYFSRICGISKRLLTKLEVSLLECLQYEGLKITNKSLINAAQTHQELCEMTK</sequence>
<dbReference type="InterPro" id="IPR036915">
    <property type="entry name" value="Cyclin-like_sf"/>
</dbReference>
<proteinExistence type="predicted"/>
<reference evidence="3" key="1">
    <citation type="submission" date="2016-03" db="EMBL/GenBank/DDBJ databases">
        <authorList>
            <person name="Devillers Hugo."/>
        </authorList>
    </citation>
    <scope>NUCLEOTIDE SEQUENCE [LARGE SCALE GENOMIC DNA]</scope>
</reference>
<dbReference type="Gene3D" id="1.10.472.10">
    <property type="entry name" value="Cyclin-like"/>
    <property type="match status" value="1"/>
</dbReference>
<keyword evidence="3" id="KW-1185">Reference proteome</keyword>
<dbReference type="Pfam" id="PF08613">
    <property type="entry name" value="Cyclin"/>
    <property type="match status" value="1"/>
</dbReference>
<feature type="compositionally biased region" description="Polar residues" evidence="1">
    <location>
        <begin position="152"/>
        <end position="180"/>
    </location>
</feature>
<dbReference type="Proteomes" id="UP000189911">
    <property type="component" value="Chromosome E"/>
</dbReference>
<name>A0A1G4JR92_9SACH</name>
<accession>A0A1G4JR92</accession>
<dbReference type="AlphaFoldDB" id="A0A1G4JR92"/>
<dbReference type="GO" id="GO:0019901">
    <property type="term" value="F:protein kinase binding"/>
    <property type="evidence" value="ECO:0007669"/>
    <property type="project" value="InterPro"/>
</dbReference>
<organism evidence="2 3">
    <name type="scientific">Lachancea nothofagi CBS 11611</name>
    <dbReference type="NCBI Taxonomy" id="1266666"/>
    <lineage>
        <taxon>Eukaryota</taxon>
        <taxon>Fungi</taxon>
        <taxon>Dikarya</taxon>
        <taxon>Ascomycota</taxon>
        <taxon>Saccharomycotina</taxon>
        <taxon>Saccharomycetes</taxon>
        <taxon>Saccharomycetales</taxon>
        <taxon>Saccharomycetaceae</taxon>
        <taxon>Lachancea</taxon>
    </lineage>
</organism>
<dbReference type="GO" id="GO:0000307">
    <property type="term" value="C:cyclin-dependent protein kinase holoenzyme complex"/>
    <property type="evidence" value="ECO:0007669"/>
    <property type="project" value="TreeGrafter"/>
</dbReference>
<dbReference type="PANTHER" id="PTHR15615">
    <property type="match status" value="1"/>
</dbReference>
<dbReference type="GO" id="GO:0005634">
    <property type="term" value="C:nucleus"/>
    <property type="evidence" value="ECO:0007669"/>
    <property type="project" value="TreeGrafter"/>
</dbReference>
<evidence type="ECO:0000313" key="3">
    <source>
        <dbReference type="Proteomes" id="UP000189911"/>
    </source>
</evidence>
<dbReference type="InterPro" id="IPR013922">
    <property type="entry name" value="Cyclin_PHO80-like"/>
</dbReference>
<dbReference type="EMBL" id="LT598451">
    <property type="protein sequence ID" value="SCU93348.1"/>
    <property type="molecule type" value="Genomic_DNA"/>
</dbReference>
<gene>
    <name evidence="2" type="ORF">LANO_0E03642G</name>
</gene>
<dbReference type="GO" id="GO:0016538">
    <property type="term" value="F:cyclin-dependent protein serine/threonine kinase regulator activity"/>
    <property type="evidence" value="ECO:0007669"/>
    <property type="project" value="TreeGrafter"/>
</dbReference>
<dbReference type="OrthoDB" id="5304883at2759"/>
<dbReference type="SUPFAM" id="SSF47954">
    <property type="entry name" value="Cyclin-like"/>
    <property type="match status" value="1"/>
</dbReference>